<organism evidence="1 2">
    <name type="scientific">Frankliniella fusca</name>
    <dbReference type="NCBI Taxonomy" id="407009"/>
    <lineage>
        <taxon>Eukaryota</taxon>
        <taxon>Metazoa</taxon>
        <taxon>Ecdysozoa</taxon>
        <taxon>Arthropoda</taxon>
        <taxon>Hexapoda</taxon>
        <taxon>Insecta</taxon>
        <taxon>Pterygota</taxon>
        <taxon>Neoptera</taxon>
        <taxon>Paraneoptera</taxon>
        <taxon>Thysanoptera</taxon>
        <taxon>Terebrantia</taxon>
        <taxon>Thripoidea</taxon>
        <taxon>Thripidae</taxon>
        <taxon>Frankliniella</taxon>
    </lineage>
</organism>
<reference evidence="1" key="1">
    <citation type="submission" date="2021-07" db="EMBL/GenBank/DDBJ databases">
        <authorList>
            <person name="Catto M.A."/>
            <person name="Jacobson A."/>
            <person name="Kennedy G."/>
            <person name="Labadie P."/>
            <person name="Hunt B.G."/>
            <person name="Srinivasan R."/>
        </authorList>
    </citation>
    <scope>NUCLEOTIDE SEQUENCE</scope>
    <source>
        <strain evidence="1">PL_HMW_Pooled</strain>
        <tissue evidence="1">Head</tissue>
    </source>
</reference>
<comment type="caution">
    <text evidence="1">The sequence shown here is derived from an EMBL/GenBank/DDBJ whole genome shotgun (WGS) entry which is preliminary data.</text>
</comment>
<dbReference type="EMBL" id="JAHWGI010001223">
    <property type="protein sequence ID" value="KAK3925237.1"/>
    <property type="molecule type" value="Genomic_DNA"/>
</dbReference>
<reference evidence="1" key="2">
    <citation type="journal article" date="2023" name="BMC Genomics">
        <title>Pest status, molecular evolution, and epigenetic factors derived from the genome assembly of Frankliniella fusca, a thysanopteran phytovirus vector.</title>
        <authorList>
            <person name="Catto M.A."/>
            <person name="Labadie P.E."/>
            <person name="Jacobson A.L."/>
            <person name="Kennedy G.G."/>
            <person name="Srinivasan R."/>
            <person name="Hunt B.G."/>
        </authorList>
    </citation>
    <scope>NUCLEOTIDE SEQUENCE</scope>
    <source>
        <strain evidence="1">PL_HMW_Pooled</strain>
    </source>
</reference>
<dbReference type="Proteomes" id="UP001219518">
    <property type="component" value="Unassembled WGS sequence"/>
</dbReference>
<name>A0AAE1LP60_9NEOP</name>
<proteinExistence type="predicted"/>
<evidence type="ECO:0000313" key="1">
    <source>
        <dbReference type="EMBL" id="KAK3925237.1"/>
    </source>
</evidence>
<protein>
    <submittedName>
        <fullName evidence="1">Sulfite reductase [NADPH] subunit beta</fullName>
    </submittedName>
</protein>
<gene>
    <name evidence="1" type="ORF">KUF71_002623</name>
</gene>
<dbReference type="AlphaFoldDB" id="A0AAE1LP60"/>
<sequence>MLLAFLSNSLGPPAVQGYTTLVNLEATNPALYEHFNDGRFVARLTERVFSAVSLDQAHEQQNARLKGDGGMIGLAENPSALRKWMLATPQLAKMNTEFESTYQAAVSLDNKHHLSTKSATETFARDVTSLCSAIAEMGSPFHGSSVELYNLDTKTVASAKVVETVKNIEEIGVSQFKTFSELRLDSTALSLYDTIKQNKLPLFASSTRPEAPTKTKGQIKSLKDNCNLFGHLYVAASNDTTTDLNEFFAHENQDFPPSISLLGSLRSTTKADMYRILANSTDFECTGRGPQVDVKILDGAAIVQMLRPGISITIEDYIQTVFLPFLKSESKNVSRVDIVWDTYLAESLKSMTRDGRGKGVRTRVMPNTKVPKGWDTFLRDSDNKTELFRLISDAVQHYKIEGTSLCATQGQSVIFSPPRLDAGALSFCNHEEADTRVFVHASDAVQEGYRKLMIRTSDTDVVVIAVAGFHELGEISELWIHLKAGKNNNFIPIHQIVATLGPEKSLAMTGLHAFTGCDTASSFYTIGKSKAMSAMNAYPECVDAFIALGNGNVDEAFPVLQNFVIRMYSPSKMYENLTACRRALFTKHSRAIECLPPTTDALLQHTRRASLQAQVWKQSFQAVQVLPSPADWGWRRAENAHQWTPLWRTIPVAAESCNAFVRCKCKSVCSGNCSCFKKALKCRELCSCKCNVP</sequence>
<keyword evidence="2" id="KW-1185">Reference proteome</keyword>
<dbReference type="PANTHER" id="PTHR47018">
    <property type="entry name" value="CXC DOMAIN-CONTAINING PROTEIN-RELATED"/>
    <property type="match status" value="1"/>
</dbReference>
<accession>A0AAE1LP60</accession>
<evidence type="ECO:0000313" key="2">
    <source>
        <dbReference type="Proteomes" id="UP001219518"/>
    </source>
</evidence>